<dbReference type="GO" id="GO:0034476">
    <property type="term" value="P:U5 snRNA 3'-end processing"/>
    <property type="evidence" value="ECO:0007669"/>
    <property type="project" value="TreeGrafter"/>
</dbReference>
<dbReference type="Gene3D" id="3.30.230.70">
    <property type="entry name" value="GHMP Kinase, N-terminal domain"/>
    <property type="match status" value="1"/>
</dbReference>
<organism evidence="12 13">
    <name type="scientific">Fopius arisanus</name>
    <dbReference type="NCBI Taxonomy" id="64838"/>
    <lineage>
        <taxon>Eukaryota</taxon>
        <taxon>Metazoa</taxon>
        <taxon>Ecdysozoa</taxon>
        <taxon>Arthropoda</taxon>
        <taxon>Hexapoda</taxon>
        <taxon>Insecta</taxon>
        <taxon>Pterygota</taxon>
        <taxon>Neoptera</taxon>
        <taxon>Endopterygota</taxon>
        <taxon>Hymenoptera</taxon>
        <taxon>Apocrita</taxon>
        <taxon>Ichneumonoidea</taxon>
        <taxon>Braconidae</taxon>
        <taxon>Opiinae</taxon>
        <taxon>Fopius</taxon>
    </lineage>
</organism>
<dbReference type="GO" id="GO:0071038">
    <property type="term" value="P:TRAMP-dependent tRNA surveillance pathway"/>
    <property type="evidence" value="ECO:0007669"/>
    <property type="project" value="TreeGrafter"/>
</dbReference>
<dbReference type="KEGG" id="fas:105271500"/>
<proteinExistence type="inferred from homology"/>
<dbReference type="SUPFAM" id="SSF55666">
    <property type="entry name" value="Ribonuclease PH domain 2-like"/>
    <property type="match status" value="1"/>
</dbReference>
<keyword evidence="12" id="KW-1185">Reference proteome</keyword>
<dbReference type="InterPro" id="IPR050590">
    <property type="entry name" value="Exosome_comp_Rrp42_subfam"/>
</dbReference>
<dbReference type="InterPro" id="IPR036345">
    <property type="entry name" value="ExoRNase_PH_dom2_sf"/>
</dbReference>
<dbReference type="Pfam" id="PF03725">
    <property type="entry name" value="RNase_PH_C"/>
    <property type="match status" value="1"/>
</dbReference>
<evidence type="ECO:0000256" key="4">
    <source>
        <dbReference type="ARBA" id="ARBA00019572"/>
    </source>
</evidence>
<feature type="compositionally biased region" description="Low complexity" evidence="9">
    <location>
        <begin position="408"/>
        <end position="417"/>
    </location>
</feature>
<dbReference type="CDD" id="cd11368">
    <property type="entry name" value="RNase_PH_RRP45"/>
    <property type="match status" value="1"/>
</dbReference>
<dbReference type="InterPro" id="IPR001247">
    <property type="entry name" value="ExoRNase_PH_dom1"/>
</dbReference>
<name>A0A9R1TLG1_9HYME</name>
<feature type="domain" description="Exoribonuclease phosphorolytic" evidence="11">
    <location>
        <begin position="189"/>
        <end position="234"/>
    </location>
</feature>
<evidence type="ECO:0000256" key="3">
    <source>
        <dbReference type="ARBA" id="ARBA00006678"/>
    </source>
</evidence>
<evidence type="ECO:0000256" key="6">
    <source>
        <dbReference type="ARBA" id="ARBA00022884"/>
    </source>
</evidence>
<dbReference type="GeneID" id="105271500"/>
<dbReference type="InterPro" id="IPR015847">
    <property type="entry name" value="ExoRNase_PH_dom2"/>
</dbReference>
<evidence type="ECO:0000256" key="8">
    <source>
        <dbReference type="ARBA" id="ARBA00032660"/>
    </source>
</evidence>
<accession>A0A9R1TLG1</accession>
<feature type="region of interest" description="Disordered" evidence="9">
    <location>
        <begin position="398"/>
        <end position="417"/>
    </location>
</feature>
<dbReference type="Pfam" id="PF01138">
    <property type="entry name" value="RNase_PH"/>
    <property type="match status" value="1"/>
</dbReference>
<comment type="similarity">
    <text evidence="3">Belongs to the RNase PH family.</text>
</comment>
<evidence type="ECO:0000313" key="13">
    <source>
        <dbReference type="RefSeq" id="XP_011311379.1"/>
    </source>
</evidence>
<dbReference type="OrthoDB" id="10264038at2759"/>
<dbReference type="GO" id="GO:0000177">
    <property type="term" value="C:cytoplasmic exosome (RNase complex)"/>
    <property type="evidence" value="ECO:0007669"/>
    <property type="project" value="TreeGrafter"/>
</dbReference>
<feature type="domain" description="Exoribonuclease phosphorolytic" evidence="10">
    <location>
        <begin position="31"/>
        <end position="163"/>
    </location>
</feature>
<evidence type="ECO:0000313" key="12">
    <source>
        <dbReference type="Proteomes" id="UP000694866"/>
    </source>
</evidence>
<dbReference type="GO" id="GO:0034475">
    <property type="term" value="P:U4 snRNA 3'-end processing"/>
    <property type="evidence" value="ECO:0007669"/>
    <property type="project" value="TreeGrafter"/>
</dbReference>
<evidence type="ECO:0000256" key="1">
    <source>
        <dbReference type="ARBA" id="ARBA00004123"/>
    </source>
</evidence>
<protein>
    <recommendedName>
        <fullName evidence="4">Exosome complex component RRP45</fullName>
    </recommendedName>
    <alternativeName>
        <fullName evidence="8">Exosome component 9</fullName>
    </alternativeName>
</protein>
<evidence type="ECO:0000256" key="7">
    <source>
        <dbReference type="ARBA" id="ARBA00023242"/>
    </source>
</evidence>
<keyword evidence="7" id="KW-0539">Nucleus</keyword>
<dbReference type="PANTHER" id="PTHR11097:SF14">
    <property type="entry name" value="EXOSOME COMPLEX COMPONENT RRP45"/>
    <property type="match status" value="1"/>
</dbReference>
<dbReference type="AlphaFoldDB" id="A0A9R1TLG1"/>
<reference evidence="13" key="1">
    <citation type="submission" date="2025-08" db="UniProtKB">
        <authorList>
            <consortium name="RefSeq"/>
        </authorList>
    </citation>
    <scope>IDENTIFICATION</scope>
    <source>
        <strain evidence="13">USDA-PBARC FA_bdor</strain>
        <tissue evidence="13">Whole organism</tissue>
    </source>
</reference>
<evidence type="ECO:0000259" key="10">
    <source>
        <dbReference type="Pfam" id="PF01138"/>
    </source>
</evidence>
<gene>
    <name evidence="13" type="primary">Rrp45</name>
</gene>
<dbReference type="InterPro" id="IPR033100">
    <property type="entry name" value="Rrp45"/>
</dbReference>
<evidence type="ECO:0000256" key="2">
    <source>
        <dbReference type="ARBA" id="ARBA00004496"/>
    </source>
</evidence>
<evidence type="ECO:0000259" key="11">
    <source>
        <dbReference type="Pfam" id="PF03725"/>
    </source>
</evidence>
<evidence type="ECO:0000256" key="5">
    <source>
        <dbReference type="ARBA" id="ARBA00022490"/>
    </source>
</evidence>
<dbReference type="InterPro" id="IPR020568">
    <property type="entry name" value="Ribosomal_Su5_D2-typ_SF"/>
</dbReference>
<dbReference type="GO" id="GO:0071035">
    <property type="term" value="P:nuclear polyadenylation-dependent rRNA catabolic process"/>
    <property type="evidence" value="ECO:0007669"/>
    <property type="project" value="TreeGrafter"/>
</dbReference>
<dbReference type="GO" id="GO:0000176">
    <property type="term" value="C:nuclear exosome (RNase complex)"/>
    <property type="evidence" value="ECO:0007669"/>
    <property type="project" value="TreeGrafter"/>
</dbReference>
<dbReference type="GO" id="GO:0016075">
    <property type="term" value="P:rRNA catabolic process"/>
    <property type="evidence" value="ECO:0007669"/>
    <property type="project" value="TreeGrafter"/>
</dbReference>
<dbReference type="PANTHER" id="PTHR11097">
    <property type="entry name" value="EXOSOME COMPLEX EXONUCLEASE RIBOSOMAL RNA PROCESSING PROTEIN"/>
    <property type="match status" value="1"/>
</dbReference>
<dbReference type="Proteomes" id="UP000694866">
    <property type="component" value="Unplaced"/>
</dbReference>
<dbReference type="SUPFAM" id="SSF54211">
    <property type="entry name" value="Ribosomal protein S5 domain 2-like"/>
    <property type="match status" value="1"/>
</dbReference>
<dbReference type="GO" id="GO:0035925">
    <property type="term" value="F:mRNA 3'-UTR AU-rich region binding"/>
    <property type="evidence" value="ECO:0007669"/>
    <property type="project" value="TreeGrafter"/>
</dbReference>
<evidence type="ECO:0000256" key="9">
    <source>
        <dbReference type="SAM" id="MobiDB-lite"/>
    </source>
</evidence>
<feature type="region of interest" description="Disordered" evidence="9">
    <location>
        <begin position="352"/>
        <end position="384"/>
    </location>
</feature>
<keyword evidence="6" id="KW-0694">RNA-binding</keyword>
<dbReference type="InterPro" id="IPR027408">
    <property type="entry name" value="PNPase/RNase_PH_dom_sf"/>
</dbReference>
<dbReference type="GO" id="GO:0034473">
    <property type="term" value="P:U1 snRNA 3'-end processing"/>
    <property type="evidence" value="ECO:0007669"/>
    <property type="project" value="TreeGrafter"/>
</dbReference>
<comment type="subcellular location">
    <subcellularLocation>
        <location evidence="2">Cytoplasm</location>
    </subcellularLocation>
    <subcellularLocation>
        <location evidence="1">Nucleus</location>
    </subcellularLocation>
</comment>
<dbReference type="RefSeq" id="XP_011311379.1">
    <property type="nucleotide sequence ID" value="XM_011313077.1"/>
</dbReference>
<keyword evidence="5" id="KW-0963">Cytoplasm</keyword>
<sequence length="417" mass="46702">MREIPLSRCEREFINSSVEQGIRLDGRQLLEARKVKLHFGGTWGRCLAALGQTQVIANVSCDIQPPRVSRPNEGMIHINVELTPLAAPYFEAGRQSETGVLLTRQLEKCFKDSRCIDLESLCIVADKKVWNLRVDINVINHDGNLVDCASIATLAALLHFHRPDVTSTGDEIIIHSFSEKDPLPVTLFHQPVCVSFTTFENGTTIMDPSFAEERLGVTQLTLGMNAYREICCLHFDHTTISKVSTDVLSLVMKDAVSHATQLVRQIKETVKIDVQARYKKEEAKAFRLRDAIATDKITSMITERIHIRLSKWNSSTKHKYEVEESSDIEMKEEDVPEINRLGEGSAELIISGNPTIGEGGKNTWHSSDSSESEMEDESSDEIEVITVEEKKKNVLDNIELSDSEEETTCTVSTSDLL</sequence>
<dbReference type="GO" id="GO:0000467">
    <property type="term" value="P:exonucleolytic trimming to generate mature 3'-end of 5.8S rRNA from tricistronic rRNA transcript (SSU-rRNA, 5.8S rRNA, LSU-rRNA)"/>
    <property type="evidence" value="ECO:0007669"/>
    <property type="project" value="TreeGrafter"/>
</dbReference>
<dbReference type="CTD" id="32665"/>
<feature type="compositionally biased region" description="Acidic residues" evidence="9">
    <location>
        <begin position="370"/>
        <end position="383"/>
    </location>
</feature>
<dbReference type="GO" id="GO:0071028">
    <property type="term" value="P:nuclear mRNA surveillance"/>
    <property type="evidence" value="ECO:0007669"/>
    <property type="project" value="TreeGrafter"/>
</dbReference>